<dbReference type="AlphaFoldDB" id="C0GH45"/>
<dbReference type="Pfam" id="PF07238">
    <property type="entry name" value="PilZ"/>
    <property type="match status" value="1"/>
</dbReference>
<dbReference type="Gene3D" id="2.40.10.220">
    <property type="entry name" value="predicted glycosyltransferase like domains"/>
    <property type="match status" value="1"/>
</dbReference>
<dbReference type="Proteomes" id="UP000006443">
    <property type="component" value="Unassembled WGS sequence"/>
</dbReference>
<dbReference type="STRING" id="555088.DealDRAFT_1804"/>
<evidence type="ECO:0000259" key="1">
    <source>
        <dbReference type="Pfam" id="PF07238"/>
    </source>
</evidence>
<gene>
    <name evidence="2" type="ORF">DealDRAFT_1804</name>
</gene>
<proteinExistence type="predicted"/>
<dbReference type="RefSeq" id="WP_008516741.1">
    <property type="nucleotide sequence ID" value="NZ_ACJM01000008.1"/>
</dbReference>
<evidence type="ECO:0000313" key="3">
    <source>
        <dbReference type="Proteomes" id="UP000006443"/>
    </source>
</evidence>
<accession>C0GH45</accession>
<comment type="caution">
    <text evidence="2">The sequence shown here is derived from an EMBL/GenBank/DDBJ whole genome shotgun (WGS) entry which is preliminary data.</text>
</comment>
<dbReference type="GO" id="GO:0035438">
    <property type="term" value="F:cyclic-di-GMP binding"/>
    <property type="evidence" value="ECO:0007669"/>
    <property type="project" value="InterPro"/>
</dbReference>
<feature type="domain" description="PilZ" evidence="1">
    <location>
        <begin position="104"/>
        <end position="211"/>
    </location>
</feature>
<organism evidence="2 3">
    <name type="scientific">Dethiobacter alkaliphilus AHT 1</name>
    <dbReference type="NCBI Taxonomy" id="555088"/>
    <lineage>
        <taxon>Bacteria</taxon>
        <taxon>Bacillati</taxon>
        <taxon>Bacillota</taxon>
        <taxon>Dethiobacteria</taxon>
        <taxon>Dethiobacterales</taxon>
        <taxon>Dethiobacteraceae</taxon>
        <taxon>Dethiobacter</taxon>
    </lineage>
</organism>
<dbReference type="OrthoDB" id="9783080at2"/>
<dbReference type="EMBL" id="ACJM01000008">
    <property type="protein sequence ID" value="EEG77347.1"/>
    <property type="molecule type" value="Genomic_DNA"/>
</dbReference>
<protein>
    <submittedName>
        <fullName evidence="2">Type IV pilus assembly PilZ</fullName>
    </submittedName>
</protein>
<sequence>MAITVAGAVRHKKIYPGKQVRISTAGRQEDSLGQIVDLGTDTVGLKIIAPTASLPEVWQVQDQVTVSFVVPEDAIYSFAAHVVSFEDAAMSLQVKQVTPLERREQRSDYRLKTAKLINVAVEKEVEKSGEKWQEASLLDISRGGASILSPVSVTAGTNVMVWIPLEEVDYVLETEAKVRRAVEGEEGQLIIGVSFENLPLADQEKILDYILKVYTENKDVETAK</sequence>
<dbReference type="InterPro" id="IPR009875">
    <property type="entry name" value="PilZ_domain"/>
</dbReference>
<name>C0GH45_DETAL</name>
<reference evidence="2 3" key="1">
    <citation type="submission" date="2009-02" db="EMBL/GenBank/DDBJ databases">
        <title>Sequencing of the draft genome and assembly of Dethiobacter alkaliphilus AHT 1.</title>
        <authorList>
            <consortium name="US DOE Joint Genome Institute (JGI-PGF)"/>
            <person name="Lucas S."/>
            <person name="Copeland A."/>
            <person name="Lapidus A."/>
            <person name="Glavina del Rio T."/>
            <person name="Dalin E."/>
            <person name="Tice H."/>
            <person name="Bruce D."/>
            <person name="Goodwin L."/>
            <person name="Pitluck S."/>
            <person name="Larimer F."/>
            <person name="Land M.L."/>
            <person name="Hauser L."/>
            <person name="Muyzer G."/>
        </authorList>
    </citation>
    <scope>NUCLEOTIDE SEQUENCE [LARGE SCALE GENOMIC DNA]</scope>
    <source>
        <strain evidence="2 3">AHT 1</strain>
    </source>
</reference>
<dbReference type="SUPFAM" id="SSF141371">
    <property type="entry name" value="PilZ domain-like"/>
    <property type="match status" value="1"/>
</dbReference>
<keyword evidence="3" id="KW-1185">Reference proteome</keyword>
<evidence type="ECO:0000313" key="2">
    <source>
        <dbReference type="EMBL" id="EEG77347.1"/>
    </source>
</evidence>